<organism evidence="14 15">
    <name type="scientific">Paenibacillus woosongensis</name>
    <dbReference type="NCBI Taxonomy" id="307580"/>
    <lineage>
        <taxon>Bacteria</taxon>
        <taxon>Bacillati</taxon>
        <taxon>Bacillota</taxon>
        <taxon>Bacilli</taxon>
        <taxon>Bacillales</taxon>
        <taxon>Paenibacillaceae</taxon>
        <taxon>Paenibacillus</taxon>
    </lineage>
</organism>
<feature type="binding site" evidence="12">
    <location>
        <position position="273"/>
    </location>
    <ligand>
        <name>K(+)</name>
        <dbReference type="ChEBI" id="CHEBI:29103"/>
    </ligand>
</feature>
<evidence type="ECO:0000256" key="6">
    <source>
        <dbReference type="ARBA" id="ARBA00022741"/>
    </source>
</evidence>
<sequence length="296" mass="31452">MERKPKITVVGSINMDLVTITTQVPKIGETLLGKQFQMNPGGKGANQAVAAARLGADVRLIGCVGNDRFGQDILQHLRNEGVDVSDVEPVTDHTATATITVYNEDNSIIVVPAANHHVTASFVESKREVIADSDILLVQLEILLEGVQKAVEIAKENGVTVILNPAPIQELPAELLRQVDYLTPNEHEQAVLMQQLHDEDISGKLVVTKGSQGVSIMNEGLEVNVPAYNISVVDTTGAGDSFNGGLAVALSQGMTLRDACEYGNAVAALSTTKLGAQSGMPTKDEVAHFIQGGRNQ</sequence>
<dbReference type="InterPro" id="IPR029056">
    <property type="entry name" value="Ribokinase-like"/>
</dbReference>
<dbReference type="UniPathway" id="UPA00916">
    <property type="reaction ID" value="UER00889"/>
</dbReference>
<proteinExistence type="inferred from homology"/>
<dbReference type="GO" id="GO:0004747">
    <property type="term" value="F:ribokinase activity"/>
    <property type="evidence" value="ECO:0007669"/>
    <property type="project" value="UniProtKB-UniRule"/>
</dbReference>
<feature type="binding site" evidence="12">
    <location>
        <position position="185"/>
    </location>
    <ligand>
        <name>ATP</name>
        <dbReference type="ChEBI" id="CHEBI:30616"/>
    </ligand>
</feature>
<feature type="binding site" evidence="12">
    <location>
        <position position="270"/>
    </location>
    <ligand>
        <name>K(+)</name>
        <dbReference type="ChEBI" id="CHEBI:29103"/>
    </ligand>
</feature>
<feature type="binding site" evidence="12">
    <location>
        <position position="234"/>
    </location>
    <ligand>
        <name>K(+)</name>
        <dbReference type="ChEBI" id="CHEBI:29103"/>
    </ligand>
</feature>
<feature type="binding site" evidence="12">
    <location>
        <begin position="239"/>
        <end position="240"/>
    </location>
    <ligand>
        <name>ATP</name>
        <dbReference type="ChEBI" id="CHEBI:30616"/>
    </ligand>
</feature>
<keyword evidence="6 12" id="KW-0547">Nucleotide-binding</keyword>
<keyword evidence="12" id="KW-0963">Cytoplasm</keyword>
<feature type="binding site" evidence="12">
    <location>
        <position position="236"/>
    </location>
    <ligand>
        <name>K(+)</name>
        <dbReference type="ChEBI" id="CHEBI:29103"/>
    </ligand>
</feature>
<comment type="subcellular location">
    <subcellularLocation>
        <location evidence="12">Cytoplasm</location>
    </subcellularLocation>
</comment>
<dbReference type="GO" id="GO:0019303">
    <property type="term" value="P:D-ribose catabolic process"/>
    <property type="evidence" value="ECO:0007669"/>
    <property type="project" value="UniProtKB-UniRule"/>
</dbReference>
<feature type="binding site" evidence="12">
    <location>
        <begin position="42"/>
        <end position="46"/>
    </location>
    <ligand>
        <name>substrate</name>
    </ligand>
</feature>
<protein>
    <recommendedName>
        <fullName evidence="3 12">Ribokinase</fullName>
        <shortName evidence="12">RK</shortName>
        <ecNumber evidence="2 12">2.7.1.15</ecNumber>
    </recommendedName>
</protein>
<dbReference type="RefSeq" id="WP_155608971.1">
    <property type="nucleotide sequence ID" value="NZ_WNZW01000001.1"/>
</dbReference>
<keyword evidence="9 12" id="KW-0460">Magnesium</keyword>
<dbReference type="GO" id="GO:0005524">
    <property type="term" value="F:ATP binding"/>
    <property type="evidence" value="ECO:0007669"/>
    <property type="project" value="UniProtKB-UniRule"/>
</dbReference>
<comment type="catalytic activity">
    <reaction evidence="12">
        <text>D-ribose + ATP = D-ribose 5-phosphate + ADP + H(+)</text>
        <dbReference type="Rhea" id="RHEA:13697"/>
        <dbReference type="ChEBI" id="CHEBI:15378"/>
        <dbReference type="ChEBI" id="CHEBI:30616"/>
        <dbReference type="ChEBI" id="CHEBI:47013"/>
        <dbReference type="ChEBI" id="CHEBI:78346"/>
        <dbReference type="ChEBI" id="CHEBI:456216"/>
        <dbReference type="EC" id="2.7.1.15"/>
    </reaction>
</comment>
<keyword evidence="10 12" id="KW-0630">Potassium</keyword>
<evidence type="ECO:0000259" key="13">
    <source>
        <dbReference type="Pfam" id="PF00294"/>
    </source>
</evidence>
<evidence type="ECO:0000256" key="4">
    <source>
        <dbReference type="ARBA" id="ARBA00022679"/>
    </source>
</evidence>
<comment type="similarity">
    <text evidence="12">Belongs to the carbohydrate kinase PfkB family. Ribokinase subfamily.</text>
</comment>
<evidence type="ECO:0000256" key="11">
    <source>
        <dbReference type="ARBA" id="ARBA00023277"/>
    </source>
</evidence>
<dbReference type="SUPFAM" id="SSF53613">
    <property type="entry name" value="Ribokinase-like"/>
    <property type="match status" value="1"/>
</dbReference>
<feature type="binding site" evidence="12">
    <location>
        <position position="264"/>
    </location>
    <ligand>
        <name>ATP</name>
        <dbReference type="ChEBI" id="CHEBI:30616"/>
    </ligand>
</feature>
<dbReference type="InterPro" id="IPR011877">
    <property type="entry name" value="Ribokinase"/>
</dbReference>
<comment type="pathway">
    <text evidence="12">Carbohydrate metabolism; D-ribose degradation; D-ribose 5-phosphate from beta-D-ribopyranose: step 2/2.</text>
</comment>
<comment type="activity regulation">
    <text evidence="12">Activated by a monovalent cation that binds near, but not in, the active site. The most likely occupant of the site in vivo is potassium. Ion binding induces a conformational change that may alter substrate affinity.</text>
</comment>
<keyword evidence="11 12" id="KW-0119">Carbohydrate metabolism</keyword>
<evidence type="ECO:0000256" key="2">
    <source>
        <dbReference type="ARBA" id="ARBA00012035"/>
    </source>
</evidence>
<accession>A0A7X3CLS0</accession>
<comment type="caution">
    <text evidence="14">The sequence shown here is derived from an EMBL/GenBank/DDBJ whole genome shotgun (WGS) entry which is preliminary data.</text>
</comment>
<dbReference type="InterPro" id="IPR002139">
    <property type="entry name" value="Ribo/fructo_kinase"/>
</dbReference>
<feature type="binding site" evidence="12">
    <location>
        <begin position="208"/>
        <end position="213"/>
    </location>
    <ligand>
        <name>ATP</name>
        <dbReference type="ChEBI" id="CHEBI:30616"/>
    </ligand>
</feature>
<dbReference type="PANTHER" id="PTHR10584">
    <property type="entry name" value="SUGAR KINASE"/>
    <property type="match status" value="1"/>
</dbReference>
<evidence type="ECO:0000256" key="7">
    <source>
        <dbReference type="ARBA" id="ARBA00022777"/>
    </source>
</evidence>
<dbReference type="PANTHER" id="PTHR10584:SF166">
    <property type="entry name" value="RIBOKINASE"/>
    <property type="match status" value="1"/>
</dbReference>
<keyword evidence="5 12" id="KW-0479">Metal-binding</keyword>
<evidence type="ECO:0000256" key="3">
    <source>
        <dbReference type="ARBA" id="ARBA00016943"/>
    </source>
</evidence>
<evidence type="ECO:0000313" key="14">
    <source>
        <dbReference type="EMBL" id="MUG43482.1"/>
    </source>
</evidence>
<evidence type="ECO:0000256" key="1">
    <source>
        <dbReference type="ARBA" id="ARBA00005380"/>
    </source>
</evidence>
<evidence type="ECO:0000256" key="10">
    <source>
        <dbReference type="ARBA" id="ARBA00022958"/>
    </source>
</evidence>
<keyword evidence="7 12" id="KW-0418">Kinase</keyword>
<comment type="caution">
    <text evidence="12">Lacks conserved residue(s) required for the propagation of feature annotation.</text>
</comment>
<dbReference type="EMBL" id="WNZW01000001">
    <property type="protein sequence ID" value="MUG43482.1"/>
    <property type="molecule type" value="Genomic_DNA"/>
</dbReference>
<dbReference type="PROSITE" id="PS00584">
    <property type="entry name" value="PFKB_KINASES_2"/>
    <property type="match status" value="1"/>
</dbReference>
<dbReference type="NCBIfam" id="TIGR02152">
    <property type="entry name" value="D_ribokin_bact"/>
    <property type="match status" value="1"/>
</dbReference>
<evidence type="ECO:0000256" key="12">
    <source>
        <dbReference type="HAMAP-Rule" id="MF_01987"/>
    </source>
</evidence>
<evidence type="ECO:0000256" key="5">
    <source>
        <dbReference type="ARBA" id="ARBA00022723"/>
    </source>
</evidence>
<name>A0A7X3CLS0_9BACL</name>
<dbReference type="OrthoDB" id="9775849at2"/>
<dbReference type="HAMAP" id="MF_01987">
    <property type="entry name" value="Ribokinase"/>
    <property type="match status" value="1"/>
</dbReference>
<dbReference type="InterPro" id="IPR011611">
    <property type="entry name" value="PfkB_dom"/>
</dbReference>
<feature type="binding site" evidence="12">
    <location>
        <position position="240"/>
    </location>
    <ligand>
        <name>substrate</name>
    </ligand>
</feature>
<feature type="binding site" evidence="12">
    <location>
        <begin position="14"/>
        <end position="16"/>
    </location>
    <ligand>
        <name>substrate</name>
    </ligand>
</feature>
<dbReference type="GO" id="GO:0046872">
    <property type="term" value="F:metal ion binding"/>
    <property type="evidence" value="ECO:0007669"/>
    <property type="project" value="UniProtKB-KW"/>
</dbReference>
<evidence type="ECO:0000256" key="9">
    <source>
        <dbReference type="ARBA" id="ARBA00022842"/>
    </source>
</evidence>
<comment type="function">
    <text evidence="12">Catalyzes the phosphorylation of ribose at O-5 in a reaction requiring ATP and magnesium. The resulting D-ribose-5-phosphate can then be used either for sythesis of nucleotides, histidine, and tryptophan, or as a component of the pentose phosphate pathway.</text>
</comment>
<reference evidence="14 15" key="1">
    <citation type="submission" date="2019-11" db="EMBL/GenBank/DDBJ databases">
        <title>Draft genome sequences of five Paenibacillus species of dairy origin.</title>
        <authorList>
            <person name="Olajide A.M."/>
            <person name="Chen S."/>
            <person name="Lapointe G."/>
        </authorList>
    </citation>
    <scope>NUCLEOTIDE SEQUENCE [LARGE SCALE GENOMIC DNA]</scope>
    <source>
        <strain evidence="14 15">12CR55</strain>
    </source>
</reference>
<feature type="binding site" evidence="12">
    <location>
        <position position="141"/>
    </location>
    <ligand>
        <name>substrate</name>
    </ligand>
</feature>
<gene>
    <name evidence="12 14" type="primary">rbsK</name>
    <name evidence="14" type="ORF">GNP95_00425</name>
</gene>
<keyword evidence="8 12" id="KW-0067">ATP-binding</keyword>
<feature type="domain" description="Carbohydrate kinase PfkB" evidence="13">
    <location>
        <begin position="5"/>
        <end position="282"/>
    </location>
</feature>
<dbReference type="Proteomes" id="UP000447876">
    <property type="component" value="Unassembled WGS sequence"/>
</dbReference>
<dbReference type="GO" id="GO:0005829">
    <property type="term" value="C:cytosol"/>
    <property type="evidence" value="ECO:0007669"/>
    <property type="project" value="TreeGrafter"/>
</dbReference>
<comment type="subunit">
    <text evidence="12">Homodimer.</text>
</comment>
<dbReference type="InterPro" id="IPR002173">
    <property type="entry name" value="Carboh/pur_kinase_PfkB_CS"/>
</dbReference>
<dbReference type="CDD" id="cd01174">
    <property type="entry name" value="ribokinase"/>
    <property type="match status" value="1"/>
</dbReference>
<evidence type="ECO:0000256" key="8">
    <source>
        <dbReference type="ARBA" id="ARBA00022840"/>
    </source>
</evidence>
<feature type="active site" description="Proton acceptor" evidence="12">
    <location>
        <position position="240"/>
    </location>
</feature>
<dbReference type="Gene3D" id="3.40.1190.20">
    <property type="match status" value="1"/>
</dbReference>
<dbReference type="AlphaFoldDB" id="A0A7X3CLS0"/>
<keyword evidence="4 12" id="KW-0808">Transferase</keyword>
<evidence type="ECO:0000313" key="15">
    <source>
        <dbReference type="Proteomes" id="UP000447876"/>
    </source>
</evidence>
<comment type="cofactor">
    <cofactor evidence="12">
        <name>Mg(2+)</name>
        <dbReference type="ChEBI" id="CHEBI:18420"/>
    </cofactor>
    <text evidence="12">Requires a divalent cation, most likely magnesium in vivo, as an electrophilic catalyst to aid phosphoryl group transfer. It is the chelate of the metal and the nucleotide that is the actual substrate.</text>
</comment>
<feature type="binding site" evidence="12">
    <location>
        <position position="275"/>
    </location>
    <ligand>
        <name>K(+)</name>
        <dbReference type="ChEBI" id="CHEBI:29103"/>
    </ligand>
</feature>
<dbReference type="EC" id="2.7.1.15" evidence="2 12"/>
<dbReference type="PRINTS" id="PR00990">
    <property type="entry name" value="RIBOKINASE"/>
</dbReference>
<comment type="similarity">
    <text evidence="1">Belongs to the carbohydrate kinase pfkB family.</text>
</comment>
<dbReference type="Pfam" id="PF00294">
    <property type="entry name" value="PfkB"/>
    <property type="match status" value="1"/>
</dbReference>